<dbReference type="RefSeq" id="YP_007006535.1">
    <property type="nucleotide sequence ID" value="NC_019519.1"/>
</dbReference>
<reference evidence="1 2" key="1">
    <citation type="submission" date="2011-12" db="EMBL/GenBank/DDBJ databases">
        <title>The genome sequence of the flagella-specific Agrobacterium bacteriophage 7-7-1.</title>
        <authorList>
            <person name="Schmitt R."/>
            <person name="Van den Bossche A."/>
            <person name="Lavigne R."/>
            <person name="Kropinski A.M."/>
        </authorList>
    </citation>
    <scope>NUCLEOTIDE SEQUENCE [LARGE SCALE GENOMIC DNA]</scope>
</reference>
<name>J7F9F4_9CAUD</name>
<proteinExistence type="predicted"/>
<evidence type="ECO:0000313" key="1">
    <source>
        <dbReference type="EMBL" id="AFH19777.1"/>
    </source>
</evidence>
<gene>
    <name evidence="1" type="ORF">7-7-1_00079</name>
</gene>
<keyword evidence="2" id="KW-1185">Reference proteome</keyword>
<sequence>MDEPRWYLKIEGKWVYSEDGAIKAHEFNYAEAFTFIEAAHVAGLLRAFYPDKLIESRRCNADEFALPENMRKIINA</sequence>
<evidence type="ECO:0000313" key="2">
    <source>
        <dbReference type="Proteomes" id="UP000003754"/>
    </source>
</evidence>
<dbReference type="GeneID" id="14012032"/>
<accession>J7F9F4</accession>
<organism evidence="1 2">
    <name type="scientific">Agrobacterium phage 7-7-1</name>
    <dbReference type="NCBI Taxonomy" id="1161931"/>
    <lineage>
        <taxon>Viruses</taxon>
        <taxon>Duplodnaviria</taxon>
        <taxon>Heunggongvirae</taxon>
        <taxon>Uroviricota</taxon>
        <taxon>Caudoviricetes</taxon>
        <taxon>Schmittlotzvirus</taxon>
        <taxon>Schmittlotzvirus sv771</taxon>
    </lineage>
</organism>
<dbReference type="EMBL" id="JQ312117">
    <property type="protein sequence ID" value="AFH19777.1"/>
    <property type="molecule type" value="Genomic_DNA"/>
</dbReference>
<dbReference type="Proteomes" id="UP000003754">
    <property type="component" value="Segment"/>
</dbReference>
<dbReference type="KEGG" id="vg:14012032"/>
<protein>
    <submittedName>
        <fullName evidence="1">Uncharacterized protein</fullName>
    </submittedName>
</protein>